<name>A0A0L6U6Q3_9BASI</name>
<proteinExistence type="predicted"/>
<gene>
    <name evidence="1" type="ORF">VP01_9419g1</name>
</gene>
<comment type="caution">
    <text evidence="1">The sequence shown here is derived from an EMBL/GenBank/DDBJ whole genome shotgun (WGS) entry which is preliminary data.</text>
</comment>
<keyword evidence="2" id="KW-1185">Reference proteome</keyword>
<dbReference type="AlphaFoldDB" id="A0A0L6U6Q3"/>
<sequence length="50" mass="5891">ALVMATFLHPAFCLRLISHCWPEREHAQLILEKNFKKQEAQLKKSQDDIN</sequence>
<feature type="non-terminal residue" evidence="1">
    <location>
        <position position="1"/>
    </location>
</feature>
<dbReference type="EMBL" id="LAVV01015070">
    <property type="protein sequence ID" value="KNZ44203.1"/>
    <property type="molecule type" value="Genomic_DNA"/>
</dbReference>
<accession>A0A0L6U6Q3</accession>
<reference evidence="1 2" key="1">
    <citation type="submission" date="2015-08" db="EMBL/GenBank/DDBJ databases">
        <title>Next Generation Sequencing and Analysis of the Genome of Puccinia sorghi L Schw, the Causal Agent of Maize Common Rust.</title>
        <authorList>
            <person name="Rochi L."/>
            <person name="Burguener G."/>
            <person name="Darino M."/>
            <person name="Turjanski A."/>
            <person name="Kreff E."/>
            <person name="Dieguez M.J."/>
            <person name="Sacco F."/>
        </authorList>
    </citation>
    <scope>NUCLEOTIDE SEQUENCE [LARGE SCALE GENOMIC DNA]</scope>
    <source>
        <strain evidence="1 2">RO10H11247</strain>
    </source>
</reference>
<dbReference type="VEuPathDB" id="FungiDB:VP01_9419g1"/>
<organism evidence="1 2">
    <name type="scientific">Puccinia sorghi</name>
    <dbReference type="NCBI Taxonomy" id="27349"/>
    <lineage>
        <taxon>Eukaryota</taxon>
        <taxon>Fungi</taxon>
        <taxon>Dikarya</taxon>
        <taxon>Basidiomycota</taxon>
        <taxon>Pucciniomycotina</taxon>
        <taxon>Pucciniomycetes</taxon>
        <taxon>Pucciniales</taxon>
        <taxon>Pucciniaceae</taxon>
        <taxon>Puccinia</taxon>
    </lineage>
</organism>
<evidence type="ECO:0000313" key="2">
    <source>
        <dbReference type="Proteomes" id="UP000037035"/>
    </source>
</evidence>
<protein>
    <submittedName>
        <fullName evidence="1">Uncharacterized protein</fullName>
    </submittedName>
</protein>
<dbReference type="Proteomes" id="UP000037035">
    <property type="component" value="Unassembled WGS sequence"/>
</dbReference>
<evidence type="ECO:0000313" key="1">
    <source>
        <dbReference type="EMBL" id="KNZ44203.1"/>
    </source>
</evidence>